<dbReference type="InterPro" id="IPR025665">
    <property type="entry name" value="Beta-barrel_OMP_2"/>
</dbReference>
<dbReference type="AlphaFoldDB" id="A0A1H5SUI3"/>
<evidence type="ECO:0000313" key="4">
    <source>
        <dbReference type="Proteomes" id="UP000236736"/>
    </source>
</evidence>
<dbReference type="RefSeq" id="WP_103923252.1">
    <property type="nucleotide sequence ID" value="NZ_FNVR01000002.1"/>
</dbReference>
<feature type="chain" id="PRO_5009284333" evidence="1">
    <location>
        <begin position="20"/>
        <end position="216"/>
    </location>
</feature>
<dbReference type="Pfam" id="PF13568">
    <property type="entry name" value="OMP_b-brl_2"/>
    <property type="match status" value="1"/>
</dbReference>
<feature type="signal peptide" evidence="1">
    <location>
        <begin position="1"/>
        <end position="19"/>
    </location>
</feature>
<sequence>MKKFLVLLFFLSLSFGAFAQLSVGIRGGYSTSSYSYQPLASTRARTVEGVGSPTFAFVAEYFNSKNAGIELNIQQLTLGFRQLNANEQLNQTELTYLKMPLLASFFAGRSGRFQIKFGPHLGFLLQAKDISRQFDGLNPPELPTYGGSGDNPNRFMYGMTAGAGISKLFGKSTISGEVRFAYDFTNPEAQDRIYDMNSTNLEFTLAYLFRIREPKF</sequence>
<keyword evidence="4" id="KW-1185">Reference proteome</keyword>
<name>A0A1H5SUI3_9BACT</name>
<evidence type="ECO:0000256" key="1">
    <source>
        <dbReference type="SAM" id="SignalP"/>
    </source>
</evidence>
<reference evidence="4" key="1">
    <citation type="submission" date="2016-10" db="EMBL/GenBank/DDBJ databases">
        <authorList>
            <person name="Varghese N."/>
            <person name="Submissions S."/>
        </authorList>
    </citation>
    <scope>NUCLEOTIDE SEQUENCE [LARGE SCALE GENOMIC DNA]</scope>
    <source>
        <strain evidence="4">DSM 17298</strain>
    </source>
</reference>
<keyword evidence="1" id="KW-0732">Signal</keyword>
<dbReference type="EMBL" id="FNVR01000002">
    <property type="protein sequence ID" value="SEF54243.1"/>
    <property type="molecule type" value="Genomic_DNA"/>
</dbReference>
<evidence type="ECO:0000313" key="3">
    <source>
        <dbReference type="EMBL" id="SEF54243.1"/>
    </source>
</evidence>
<evidence type="ECO:0000259" key="2">
    <source>
        <dbReference type="Pfam" id="PF13568"/>
    </source>
</evidence>
<organism evidence="3 4">
    <name type="scientific">Algoriphagus boritolerans DSM 17298 = JCM 18970</name>
    <dbReference type="NCBI Taxonomy" id="1120964"/>
    <lineage>
        <taxon>Bacteria</taxon>
        <taxon>Pseudomonadati</taxon>
        <taxon>Bacteroidota</taxon>
        <taxon>Cytophagia</taxon>
        <taxon>Cytophagales</taxon>
        <taxon>Cyclobacteriaceae</taxon>
        <taxon>Algoriphagus</taxon>
    </lineage>
</organism>
<protein>
    <submittedName>
        <fullName evidence="3">Outer membrane protein beta-barrel domain-containing protein</fullName>
    </submittedName>
</protein>
<dbReference type="OrthoDB" id="837075at2"/>
<proteinExistence type="predicted"/>
<gene>
    <name evidence="3" type="ORF">SAMN03080598_00527</name>
</gene>
<dbReference type="Proteomes" id="UP000236736">
    <property type="component" value="Unassembled WGS sequence"/>
</dbReference>
<dbReference type="STRING" id="1120964.GCA_001313265_01017"/>
<feature type="domain" description="Outer membrane protein beta-barrel" evidence="2">
    <location>
        <begin position="18"/>
        <end position="186"/>
    </location>
</feature>
<accession>A0A1H5SUI3</accession>